<keyword evidence="5" id="KW-0067">ATP-binding</keyword>
<evidence type="ECO:0000313" key="9">
    <source>
        <dbReference type="EMBL" id="GER01002.1"/>
    </source>
</evidence>
<dbReference type="EC" id="2.7.4.25" evidence="1"/>
<dbReference type="SUPFAM" id="SSF52540">
    <property type="entry name" value="P-loop containing nucleoside triphosphate hydrolases"/>
    <property type="match status" value="1"/>
</dbReference>
<dbReference type="AlphaFoldDB" id="A0A5A7MYD6"/>
<comment type="catalytic activity">
    <reaction evidence="6">
        <text>dCMP + ATP = dCDP + ADP</text>
        <dbReference type="Rhea" id="RHEA:25094"/>
        <dbReference type="ChEBI" id="CHEBI:30616"/>
        <dbReference type="ChEBI" id="CHEBI:57566"/>
        <dbReference type="ChEBI" id="CHEBI:58593"/>
        <dbReference type="ChEBI" id="CHEBI:456216"/>
        <dbReference type="EC" id="2.7.4.25"/>
    </reaction>
</comment>
<gene>
    <name evidence="9" type="ORF">JCM17845_16250</name>
</gene>
<dbReference type="GO" id="GO:0006139">
    <property type="term" value="P:nucleobase-containing compound metabolic process"/>
    <property type="evidence" value="ECO:0007669"/>
    <property type="project" value="InterPro"/>
</dbReference>
<keyword evidence="4" id="KW-0418">Kinase</keyword>
<dbReference type="GO" id="GO:0005524">
    <property type="term" value="F:ATP binding"/>
    <property type="evidence" value="ECO:0007669"/>
    <property type="project" value="UniProtKB-KW"/>
</dbReference>
<evidence type="ECO:0000256" key="2">
    <source>
        <dbReference type="ARBA" id="ARBA00022679"/>
    </source>
</evidence>
<evidence type="ECO:0000256" key="4">
    <source>
        <dbReference type="ARBA" id="ARBA00022777"/>
    </source>
</evidence>
<dbReference type="InterPro" id="IPR027417">
    <property type="entry name" value="P-loop_NTPase"/>
</dbReference>
<dbReference type="EMBL" id="BKCM01000007">
    <property type="protein sequence ID" value="GER01002.1"/>
    <property type="molecule type" value="Genomic_DNA"/>
</dbReference>
<proteinExistence type="predicted"/>
<keyword evidence="2" id="KW-0808">Transferase</keyword>
<evidence type="ECO:0000256" key="7">
    <source>
        <dbReference type="ARBA" id="ARBA00048478"/>
    </source>
</evidence>
<evidence type="ECO:0000259" key="8">
    <source>
        <dbReference type="Pfam" id="PF02224"/>
    </source>
</evidence>
<keyword evidence="3" id="KW-0547">Nucleotide-binding</keyword>
<reference evidence="9 10" key="1">
    <citation type="submission" date="2019-09" db="EMBL/GenBank/DDBJ databases">
        <title>NBRP : Genome information of microbial organism related human and environment.</title>
        <authorList>
            <person name="Hattori M."/>
            <person name="Oshima K."/>
            <person name="Inaba H."/>
            <person name="Suda W."/>
            <person name="Sakamoto M."/>
            <person name="Iino T."/>
            <person name="Kitahara M."/>
            <person name="Oshida Y."/>
            <person name="Iida T."/>
            <person name="Kudo T."/>
            <person name="Itoh T."/>
            <person name="Ohkuma M."/>
        </authorList>
    </citation>
    <scope>NUCLEOTIDE SEQUENCE [LARGE SCALE GENOMIC DNA]</scope>
    <source>
        <strain evidence="9 10">Mie-1</strain>
    </source>
</reference>
<evidence type="ECO:0000313" key="10">
    <source>
        <dbReference type="Proteomes" id="UP000325187"/>
    </source>
</evidence>
<dbReference type="InterPro" id="IPR011994">
    <property type="entry name" value="Cytidylate_kinase_dom"/>
</dbReference>
<protein>
    <recommendedName>
        <fullName evidence="1">(d)CMP kinase</fullName>
        <ecNumber evidence="1">2.7.4.25</ecNumber>
    </recommendedName>
</protein>
<dbReference type="Pfam" id="PF02224">
    <property type="entry name" value="Cytidylate_kin"/>
    <property type="match status" value="1"/>
</dbReference>
<comment type="caution">
    <text evidence="9">The sequence shown here is derived from an EMBL/GenBank/DDBJ whole genome shotgun (WGS) entry which is preliminary data.</text>
</comment>
<feature type="domain" description="Cytidylate kinase" evidence="8">
    <location>
        <begin position="3"/>
        <end position="124"/>
    </location>
</feature>
<accession>A0A5A7MYD6</accession>
<dbReference type="Gene3D" id="3.40.50.300">
    <property type="entry name" value="P-loop containing nucleotide triphosphate hydrolases"/>
    <property type="match status" value="1"/>
</dbReference>
<comment type="catalytic activity">
    <reaction evidence="7">
        <text>CMP + ATP = CDP + ADP</text>
        <dbReference type="Rhea" id="RHEA:11600"/>
        <dbReference type="ChEBI" id="CHEBI:30616"/>
        <dbReference type="ChEBI" id="CHEBI:58069"/>
        <dbReference type="ChEBI" id="CHEBI:60377"/>
        <dbReference type="ChEBI" id="CHEBI:456216"/>
        <dbReference type="EC" id="2.7.4.25"/>
    </reaction>
</comment>
<evidence type="ECO:0000256" key="6">
    <source>
        <dbReference type="ARBA" id="ARBA00047615"/>
    </source>
</evidence>
<name>A0A5A7MYD6_9PROT</name>
<evidence type="ECO:0000256" key="3">
    <source>
        <dbReference type="ARBA" id="ARBA00022741"/>
    </source>
</evidence>
<evidence type="ECO:0000256" key="5">
    <source>
        <dbReference type="ARBA" id="ARBA00022840"/>
    </source>
</evidence>
<dbReference type="CDD" id="cd02020">
    <property type="entry name" value="CMPK"/>
    <property type="match status" value="1"/>
</dbReference>
<keyword evidence="10" id="KW-1185">Reference proteome</keyword>
<dbReference type="GO" id="GO:0036431">
    <property type="term" value="F:dCMP kinase activity"/>
    <property type="evidence" value="ECO:0007669"/>
    <property type="project" value="InterPro"/>
</dbReference>
<dbReference type="Proteomes" id="UP000325187">
    <property type="component" value="Unassembled WGS sequence"/>
</dbReference>
<organism evidence="9 10">
    <name type="scientific">Iodidimonas gelatinilytica</name>
    <dbReference type="NCBI Taxonomy" id="1236966"/>
    <lineage>
        <taxon>Bacteria</taxon>
        <taxon>Pseudomonadati</taxon>
        <taxon>Pseudomonadota</taxon>
        <taxon>Alphaproteobacteria</taxon>
        <taxon>Iodidimonadales</taxon>
        <taxon>Iodidimonadaceae</taxon>
        <taxon>Iodidimonas</taxon>
    </lineage>
</organism>
<evidence type="ECO:0000256" key="1">
    <source>
        <dbReference type="ARBA" id="ARBA00012906"/>
    </source>
</evidence>
<sequence>MIIAMDGPAASGKGTLGRKLAEKFDLAYLDTGALYRAVGLGLKRAGHGPEDADRAAHAAKTLDPDLLNDPELRSEQVGHMASIIAANPVVRANLLAFQRDFARHPPSGKAGAVLDGRDIGTVVCLMRM</sequence>